<evidence type="ECO:0000313" key="3">
    <source>
        <dbReference type="Proteomes" id="UP000440224"/>
    </source>
</evidence>
<keyword evidence="3" id="KW-1185">Reference proteome</keyword>
<accession>A0A6N7PWG5</accession>
<sequence>MTISLGLALGVVACGSGQAPPPPPPPQPVVAPPPVATAPAPPPPAPTAAAEPAPGKYTTEIVIHQAEIHGKVKLKAGKKLLIEPLVATSQTVPQKGNKAEVFRVVGKDGAESDWLLVAEGEVGETWVQGKSVEVTVLDEKKDALVNGQKAFHFAPGTMVRVRWQW</sequence>
<comment type="caution">
    <text evidence="2">The sequence shown here is derived from an EMBL/GenBank/DDBJ whole genome shotgun (WGS) entry which is preliminary data.</text>
</comment>
<dbReference type="Proteomes" id="UP000440224">
    <property type="component" value="Unassembled WGS sequence"/>
</dbReference>
<feature type="compositionally biased region" description="Pro residues" evidence="1">
    <location>
        <begin position="19"/>
        <end position="46"/>
    </location>
</feature>
<evidence type="ECO:0000256" key="1">
    <source>
        <dbReference type="SAM" id="MobiDB-lite"/>
    </source>
</evidence>
<evidence type="ECO:0000313" key="2">
    <source>
        <dbReference type="EMBL" id="MRG93151.1"/>
    </source>
</evidence>
<dbReference type="EMBL" id="WJIE01000004">
    <property type="protein sequence ID" value="MRG93151.1"/>
    <property type="molecule type" value="Genomic_DNA"/>
</dbReference>
<gene>
    <name evidence="2" type="ORF">GF068_14600</name>
</gene>
<reference evidence="2 3" key="1">
    <citation type="submission" date="2019-10" db="EMBL/GenBank/DDBJ databases">
        <title>A soil myxobacterium in the family Polyangiaceae.</title>
        <authorList>
            <person name="Li Y."/>
            <person name="Wang J."/>
        </authorList>
    </citation>
    <scope>NUCLEOTIDE SEQUENCE [LARGE SCALE GENOMIC DNA]</scope>
    <source>
        <strain evidence="2 3">DSM 14734</strain>
    </source>
</reference>
<proteinExistence type="predicted"/>
<dbReference type="AlphaFoldDB" id="A0A6N7PWG5"/>
<dbReference type="RefSeq" id="WP_153820014.1">
    <property type="nucleotide sequence ID" value="NZ_WJIE01000004.1"/>
</dbReference>
<dbReference type="OrthoDB" id="5519490at2"/>
<feature type="region of interest" description="Disordered" evidence="1">
    <location>
        <begin position="17"/>
        <end position="53"/>
    </location>
</feature>
<protein>
    <submittedName>
        <fullName evidence="2">Uncharacterized protein</fullName>
    </submittedName>
</protein>
<name>A0A6N7PWG5_9BACT</name>
<organism evidence="2 3">
    <name type="scientific">Polyangium spumosum</name>
    <dbReference type="NCBI Taxonomy" id="889282"/>
    <lineage>
        <taxon>Bacteria</taxon>
        <taxon>Pseudomonadati</taxon>
        <taxon>Myxococcota</taxon>
        <taxon>Polyangia</taxon>
        <taxon>Polyangiales</taxon>
        <taxon>Polyangiaceae</taxon>
        <taxon>Polyangium</taxon>
    </lineage>
</organism>